<dbReference type="KEGG" id="gba:J421_1684"/>
<dbReference type="InterPro" id="IPR000719">
    <property type="entry name" value="Prot_kinase_dom"/>
</dbReference>
<dbReference type="CDD" id="cd14014">
    <property type="entry name" value="STKc_PknB_like"/>
    <property type="match status" value="1"/>
</dbReference>
<dbReference type="SUPFAM" id="SSF56112">
    <property type="entry name" value="Protein kinase-like (PK-like)"/>
    <property type="match status" value="1"/>
</dbReference>
<dbReference type="PROSITE" id="PS00107">
    <property type="entry name" value="PROTEIN_KINASE_ATP"/>
    <property type="match status" value="1"/>
</dbReference>
<dbReference type="Pfam" id="PF00069">
    <property type="entry name" value="Pkinase"/>
    <property type="match status" value="1"/>
</dbReference>
<dbReference type="eggNOG" id="COG0515">
    <property type="taxonomic scope" value="Bacteria"/>
</dbReference>
<proteinExistence type="predicted"/>
<dbReference type="GO" id="GO:0004674">
    <property type="term" value="F:protein serine/threonine kinase activity"/>
    <property type="evidence" value="ECO:0007669"/>
    <property type="project" value="TreeGrafter"/>
</dbReference>
<evidence type="ECO:0000256" key="2">
    <source>
        <dbReference type="ARBA" id="ARBA00022741"/>
    </source>
</evidence>
<dbReference type="InterPro" id="IPR011009">
    <property type="entry name" value="Kinase-like_dom_sf"/>
</dbReference>
<dbReference type="PROSITE" id="PS00108">
    <property type="entry name" value="PROTEIN_KINASE_ST"/>
    <property type="match status" value="1"/>
</dbReference>
<dbReference type="SUPFAM" id="SSF48452">
    <property type="entry name" value="TPR-like"/>
    <property type="match status" value="2"/>
</dbReference>
<dbReference type="GO" id="GO:0005524">
    <property type="term" value="F:ATP binding"/>
    <property type="evidence" value="ECO:0007669"/>
    <property type="project" value="UniProtKB-UniRule"/>
</dbReference>
<dbReference type="Gene3D" id="1.10.510.10">
    <property type="entry name" value="Transferase(Phosphotransferase) domain 1"/>
    <property type="match status" value="1"/>
</dbReference>
<dbReference type="PATRIC" id="fig|861299.3.peg.1710"/>
<evidence type="ECO:0000313" key="8">
    <source>
        <dbReference type="Proteomes" id="UP000019151"/>
    </source>
</evidence>
<dbReference type="RefSeq" id="WP_025410731.1">
    <property type="nucleotide sequence ID" value="NZ_CP007128.1"/>
</dbReference>
<dbReference type="PROSITE" id="PS50011">
    <property type="entry name" value="PROTEIN_KINASE_DOM"/>
    <property type="match status" value="1"/>
</dbReference>
<dbReference type="OrthoDB" id="9797180at2"/>
<dbReference type="HOGENOM" id="CLU_013589_0_1_0"/>
<dbReference type="SMART" id="SM00220">
    <property type="entry name" value="S_TKc"/>
    <property type="match status" value="1"/>
</dbReference>
<accession>W0REL5</accession>
<reference evidence="7 8" key="1">
    <citation type="journal article" date="2014" name="Genome Announc.">
        <title>Genome Sequence and Methylome of Soil Bacterium Gemmatirosa kalamazoonensis KBS708T, a Member of the Rarely Cultivated Gemmatimonadetes Phylum.</title>
        <authorList>
            <person name="Debruyn J.M."/>
            <person name="Radosevich M."/>
            <person name="Wommack K.E."/>
            <person name="Polson S.W."/>
            <person name="Hauser L.J."/>
            <person name="Fawaz M.N."/>
            <person name="Korlach J."/>
            <person name="Tsai Y.C."/>
        </authorList>
    </citation>
    <scope>NUCLEOTIDE SEQUENCE [LARGE SCALE GENOMIC DNA]</scope>
    <source>
        <strain evidence="7 8">KBS708</strain>
    </source>
</reference>
<sequence length="769" mass="83096">MASAVLLERLQRALEPAYAIERELGGGGMSRVFLAEERALGRRVVVKVLAPELAEEMTAERFAREIRVAASLQQANIVPLLTTGGADGLTYYTMPYVEGRTLRDRLGGVGLPLGEAVNIARDVARALAFAHRHGVVHRDIKPENILISGGTAVVTDFGIAKAVDRARTNAFGSSSTLTRDGTSVGTPAYMSPEQCAGDPAVDHRSDIYAWGVFTYEMLAGRHPFAERRTMHELIRAHLVEPPPPLLDLRPDLPPSLAGLVERCLEKSPEQRPLAADDLVQALDVLSITGTMTSAEFQLPGVDVEAPSVAVLPFANMSPNREDEFFADGISEEIMSALARVRGLRVAARTSCFAFKGRMVDLRVMAEQLGVRTVLEGSVRRAGPRVRVSTQLVSATDGLHLWSERYDREIVDIFAVQDEIARAIADTLGTRLRGASLPMVRVTGGRPAGPASVEAYEEYLRGRLHLDQRSTNLGASIASFERAAALDPGLSVAHAGLAHVYTWLGLWYIAPATIAFAKVREAADRALSLDHKDAVALAARAIMALWYEWDWAAAERVAQQAIDAAPGLPLGYSVMTYVRVAGGQHEAAIDTAARSASLDPLSNAAKTDLGDALRYAGRHAEALEVLLPVVRREPGHILANLWVAYQLDALGDAASAVPHAERAAAAASGSPAPTAALARILARAGREAEARAIRDGLAARGASEYIAEYLLAIASVELDDHETTLARLERSVAARDPHMMLMHREYYWDALRGHPRFEALVRTVGVRRET</sequence>
<evidence type="ECO:0000259" key="6">
    <source>
        <dbReference type="PROSITE" id="PS50011"/>
    </source>
</evidence>
<dbReference type="PANTHER" id="PTHR43289">
    <property type="entry name" value="MITOGEN-ACTIVATED PROTEIN KINASE KINASE KINASE 20-RELATED"/>
    <property type="match status" value="1"/>
</dbReference>
<evidence type="ECO:0000256" key="3">
    <source>
        <dbReference type="ARBA" id="ARBA00022777"/>
    </source>
</evidence>
<keyword evidence="8" id="KW-1185">Reference proteome</keyword>
<dbReference type="InterPro" id="IPR017441">
    <property type="entry name" value="Protein_kinase_ATP_BS"/>
</dbReference>
<keyword evidence="4 5" id="KW-0067">ATP-binding</keyword>
<keyword evidence="1" id="KW-0808">Transferase</keyword>
<feature type="domain" description="Protein kinase" evidence="6">
    <location>
        <begin position="18"/>
        <end position="285"/>
    </location>
</feature>
<keyword evidence="2 5" id="KW-0547">Nucleotide-binding</keyword>
<dbReference type="PANTHER" id="PTHR43289:SF6">
    <property type="entry name" value="SERINE_THREONINE-PROTEIN KINASE NEKL-3"/>
    <property type="match status" value="1"/>
</dbReference>
<dbReference type="Gene3D" id="3.40.50.10070">
    <property type="entry name" value="TolB, N-terminal domain"/>
    <property type="match status" value="1"/>
</dbReference>
<organism evidence="7 8">
    <name type="scientific">Gemmatirosa kalamazoonensis</name>
    <dbReference type="NCBI Taxonomy" id="861299"/>
    <lineage>
        <taxon>Bacteria</taxon>
        <taxon>Pseudomonadati</taxon>
        <taxon>Gemmatimonadota</taxon>
        <taxon>Gemmatimonadia</taxon>
        <taxon>Gemmatimonadales</taxon>
        <taxon>Gemmatimonadaceae</taxon>
        <taxon>Gemmatirosa</taxon>
    </lineage>
</organism>
<name>W0REL5_9BACT</name>
<feature type="binding site" evidence="5">
    <location>
        <position position="47"/>
    </location>
    <ligand>
        <name>ATP</name>
        <dbReference type="ChEBI" id="CHEBI:30616"/>
    </ligand>
</feature>
<dbReference type="AlphaFoldDB" id="W0REL5"/>
<dbReference type="InParanoid" id="W0REL5"/>
<dbReference type="Gene3D" id="3.30.200.20">
    <property type="entry name" value="Phosphorylase Kinase, domain 1"/>
    <property type="match status" value="1"/>
</dbReference>
<dbReference type="Gene3D" id="1.25.40.10">
    <property type="entry name" value="Tetratricopeptide repeat domain"/>
    <property type="match status" value="1"/>
</dbReference>
<dbReference type="eggNOG" id="COG5616">
    <property type="taxonomic scope" value="Bacteria"/>
</dbReference>
<keyword evidence="3 7" id="KW-0418">Kinase</keyword>
<dbReference type="STRING" id="861299.J421_1684"/>
<evidence type="ECO:0000256" key="1">
    <source>
        <dbReference type="ARBA" id="ARBA00022679"/>
    </source>
</evidence>
<dbReference type="InterPro" id="IPR011990">
    <property type="entry name" value="TPR-like_helical_dom_sf"/>
</dbReference>
<dbReference type="Proteomes" id="UP000019151">
    <property type="component" value="Chromosome"/>
</dbReference>
<evidence type="ECO:0000256" key="5">
    <source>
        <dbReference type="PROSITE-ProRule" id="PRU10141"/>
    </source>
</evidence>
<gene>
    <name evidence="7" type="ORF">J421_1684</name>
</gene>
<protein>
    <submittedName>
        <fullName evidence="7">Protein kinase</fullName>
    </submittedName>
</protein>
<dbReference type="EMBL" id="CP007128">
    <property type="protein sequence ID" value="AHG89221.1"/>
    <property type="molecule type" value="Genomic_DNA"/>
</dbReference>
<evidence type="ECO:0000256" key="4">
    <source>
        <dbReference type="ARBA" id="ARBA00022840"/>
    </source>
</evidence>
<dbReference type="InterPro" id="IPR008271">
    <property type="entry name" value="Ser/Thr_kinase_AS"/>
</dbReference>
<evidence type="ECO:0000313" key="7">
    <source>
        <dbReference type="EMBL" id="AHG89221.1"/>
    </source>
</evidence>